<accession>A0ABY7NQK6</accession>
<proteinExistence type="predicted"/>
<keyword evidence="2" id="KW-1185">Reference proteome</keyword>
<dbReference type="RefSeq" id="WP_270077477.1">
    <property type="nucleotide sequence ID" value="NZ_CP115174.1"/>
</dbReference>
<dbReference type="Proteomes" id="UP001210865">
    <property type="component" value="Chromosome"/>
</dbReference>
<gene>
    <name evidence="1" type="ORF">PBT88_01400</name>
</gene>
<evidence type="ECO:0000313" key="1">
    <source>
        <dbReference type="EMBL" id="WBO22837.1"/>
    </source>
</evidence>
<dbReference type="EMBL" id="CP115174">
    <property type="protein sequence ID" value="WBO22837.1"/>
    <property type="molecule type" value="Genomic_DNA"/>
</dbReference>
<organism evidence="1 2">
    <name type="scientific">Sphingomonas abietis</name>
    <dbReference type="NCBI Taxonomy" id="3012344"/>
    <lineage>
        <taxon>Bacteria</taxon>
        <taxon>Pseudomonadati</taxon>
        <taxon>Pseudomonadota</taxon>
        <taxon>Alphaproteobacteria</taxon>
        <taxon>Sphingomonadales</taxon>
        <taxon>Sphingomonadaceae</taxon>
        <taxon>Sphingomonas</taxon>
    </lineage>
</organism>
<evidence type="ECO:0000313" key="2">
    <source>
        <dbReference type="Proteomes" id="UP001210865"/>
    </source>
</evidence>
<reference evidence="1 2" key="1">
    <citation type="submission" date="2022-12" db="EMBL/GenBank/DDBJ databases">
        <title>Sphingomonas abieness sp. nov., an endophytic bacterium isolated from Abies koreana.</title>
        <authorList>
            <person name="Jiang L."/>
            <person name="Lee J."/>
        </authorList>
    </citation>
    <scope>NUCLEOTIDE SEQUENCE [LARGE SCALE GENOMIC DNA]</scope>
    <source>
        <strain evidence="2">PAMB 00755</strain>
    </source>
</reference>
<sequence>MAVYLFFRGRIPRYGDPSGAIGTDFVRMGWAGRPGAHGRDCRAAGKQEKNPVADAVLRAVNFNTAG</sequence>
<name>A0ABY7NQK6_9SPHN</name>
<protein>
    <submittedName>
        <fullName evidence="1">Uncharacterized protein</fullName>
    </submittedName>
</protein>